<dbReference type="Gene3D" id="3.30.420.40">
    <property type="match status" value="2"/>
</dbReference>
<keyword evidence="3" id="KW-1185">Reference proteome</keyword>
<comment type="caution">
    <text evidence="2">The sequence shown here is derived from an EMBL/GenBank/DDBJ whole genome shotgun (WGS) entry which is preliminary data.</text>
</comment>
<organism evidence="2 3">
    <name type="scientific">Paenibacillus contaminans</name>
    <dbReference type="NCBI Taxonomy" id="450362"/>
    <lineage>
        <taxon>Bacteria</taxon>
        <taxon>Bacillati</taxon>
        <taxon>Bacillota</taxon>
        <taxon>Bacilli</taxon>
        <taxon>Bacillales</taxon>
        <taxon>Paenibacillaceae</taxon>
        <taxon>Paenibacillus</taxon>
    </lineage>
</organism>
<dbReference type="EMBL" id="QMFB01000005">
    <property type="protein sequence ID" value="RAV21180.1"/>
    <property type="molecule type" value="Genomic_DNA"/>
</dbReference>
<dbReference type="Proteomes" id="UP000250369">
    <property type="component" value="Unassembled WGS sequence"/>
</dbReference>
<dbReference type="InterPro" id="IPR002731">
    <property type="entry name" value="ATPase_BadF"/>
</dbReference>
<dbReference type="InterPro" id="IPR043129">
    <property type="entry name" value="ATPase_NBD"/>
</dbReference>
<evidence type="ECO:0000313" key="3">
    <source>
        <dbReference type="Proteomes" id="UP000250369"/>
    </source>
</evidence>
<evidence type="ECO:0000259" key="1">
    <source>
        <dbReference type="Pfam" id="PF01869"/>
    </source>
</evidence>
<dbReference type="SUPFAM" id="SSF53067">
    <property type="entry name" value="Actin-like ATPase domain"/>
    <property type="match status" value="2"/>
</dbReference>
<name>A0A329MNN5_9BACL</name>
<dbReference type="PANTHER" id="PTHR43190:SF3">
    <property type="entry name" value="N-ACETYL-D-GLUCOSAMINE KINASE"/>
    <property type="match status" value="1"/>
</dbReference>
<dbReference type="AlphaFoldDB" id="A0A329MNN5"/>
<proteinExistence type="predicted"/>
<dbReference type="CDD" id="cd24007">
    <property type="entry name" value="ASKHA_NBD_eukNAGK-like"/>
    <property type="match status" value="1"/>
</dbReference>
<feature type="domain" description="ATPase BadF/BadG/BcrA/BcrD type" evidence="1">
    <location>
        <begin position="7"/>
        <end position="297"/>
    </location>
</feature>
<gene>
    <name evidence="2" type="ORF">DQG23_10980</name>
</gene>
<sequence>MRKIMSIDGGGTKVLCLIADEEGNLLGTGTGGSANGSFNTPEEVNESVSAAIVEALESSKGSADASDIGTVYCAMPANPRPAVHDKLGGQVDLREVGEFTLSLYAAIQEEYGALALAGTGSFVHLKTETVSKRAGGHGSLFGDEGSGYDIGRQALIAYTRVLDGTEPSTPLFESINERLGEWKLSHIYEIISLPRGRQRSFISSLCRSVGHCAAGGDPVAAEILRKAGESLAYQMNGLLSKLGDELPNPFKASIAGGVWKAHPIVFSTFAECVERAHPSVDVVAPLFEPVAGGILLGLMHRGFPVKENIDLLKERLSPFLYRLPQ</sequence>
<dbReference type="Pfam" id="PF01869">
    <property type="entry name" value="BcrAD_BadFG"/>
    <property type="match status" value="1"/>
</dbReference>
<reference evidence="2 3" key="1">
    <citation type="journal article" date="2009" name="Int. J. Syst. Evol. Microbiol.">
        <title>Paenibacillus contaminans sp. nov., isolated from a contaminated laboratory plate.</title>
        <authorList>
            <person name="Chou J.H."/>
            <person name="Lee J.H."/>
            <person name="Lin M.C."/>
            <person name="Chang P.S."/>
            <person name="Arun A.B."/>
            <person name="Young C.C."/>
            <person name="Chen W.M."/>
        </authorList>
    </citation>
    <scope>NUCLEOTIDE SEQUENCE [LARGE SCALE GENOMIC DNA]</scope>
    <source>
        <strain evidence="2 3">CKOBP-6</strain>
    </source>
</reference>
<dbReference type="RefSeq" id="WP_113030882.1">
    <property type="nucleotide sequence ID" value="NZ_QMFB01000005.1"/>
</dbReference>
<dbReference type="InterPro" id="IPR052519">
    <property type="entry name" value="Euk-type_GlcNAc_Kinase"/>
</dbReference>
<evidence type="ECO:0000313" key="2">
    <source>
        <dbReference type="EMBL" id="RAV21180.1"/>
    </source>
</evidence>
<dbReference type="OrthoDB" id="9772633at2"/>
<accession>A0A329MNN5</accession>
<protein>
    <recommendedName>
        <fullName evidence="1">ATPase BadF/BadG/BcrA/BcrD type domain-containing protein</fullName>
    </recommendedName>
</protein>
<dbReference type="PANTHER" id="PTHR43190">
    <property type="entry name" value="N-ACETYL-D-GLUCOSAMINE KINASE"/>
    <property type="match status" value="1"/>
</dbReference>